<evidence type="ECO:0000313" key="3">
    <source>
        <dbReference type="EMBL" id="OAX35476.1"/>
    </source>
</evidence>
<dbReference type="GO" id="GO:0046872">
    <property type="term" value="F:metal ion binding"/>
    <property type="evidence" value="ECO:0007669"/>
    <property type="project" value="UniProtKB-KW"/>
</dbReference>
<gene>
    <name evidence="3" type="ORF">K503DRAFT_657764</name>
</gene>
<dbReference type="GO" id="GO:0000781">
    <property type="term" value="C:chromosome, telomeric region"/>
    <property type="evidence" value="ECO:0007669"/>
    <property type="project" value="UniProtKB-SubCell"/>
</dbReference>
<dbReference type="STRING" id="1314800.A0A1B7MS94"/>
<feature type="non-terminal residue" evidence="3">
    <location>
        <position position="1"/>
    </location>
</feature>
<dbReference type="InParanoid" id="A0A1B7MS94"/>
<feature type="domain" description="Telomerase reverse transcriptase TEN" evidence="2">
    <location>
        <begin position="7"/>
        <end position="53"/>
    </location>
</feature>
<sequence length="62" mass="6910">ITNCVVNTIITALQAPEWEKLLERIGADAMLHILTKTSVFIKLPNECLCQMTGEPLIYTIPP</sequence>
<keyword evidence="1" id="KW-0539">Nucleus</keyword>
<dbReference type="GO" id="GO:0003720">
    <property type="term" value="F:telomerase activity"/>
    <property type="evidence" value="ECO:0007669"/>
    <property type="project" value="InterPro"/>
</dbReference>
<keyword evidence="1" id="KW-0460">Magnesium</keyword>
<keyword evidence="1" id="KW-0548">Nucleotidyltransferase</keyword>
<dbReference type="InterPro" id="IPR003545">
    <property type="entry name" value="Telomerase_RT"/>
</dbReference>
<protein>
    <recommendedName>
        <fullName evidence="1">Telomerase reverse transcriptase</fullName>
        <ecNumber evidence="1">2.7.7.49</ecNumber>
    </recommendedName>
    <alternativeName>
        <fullName evidence="1">Telomerase catalytic subunit</fullName>
    </alternativeName>
</protein>
<comment type="catalytic activity">
    <reaction evidence="1">
        <text>DNA(n) + a 2'-deoxyribonucleoside 5'-triphosphate = DNA(n+1) + diphosphate</text>
        <dbReference type="Rhea" id="RHEA:22508"/>
        <dbReference type="Rhea" id="RHEA-COMP:17339"/>
        <dbReference type="Rhea" id="RHEA-COMP:17340"/>
        <dbReference type="ChEBI" id="CHEBI:33019"/>
        <dbReference type="ChEBI" id="CHEBI:61560"/>
        <dbReference type="ChEBI" id="CHEBI:173112"/>
        <dbReference type="EC" id="2.7.7.49"/>
    </reaction>
</comment>
<dbReference type="GO" id="GO:0042162">
    <property type="term" value="F:telomeric DNA binding"/>
    <property type="evidence" value="ECO:0007669"/>
    <property type="project" value="TreeGrafter"/>
</dbReference>
<evidence type="ECO:0000313" key="4">
    <source>
        <dbReference type="Proteomes" id="UP000092154"/>
    </source>
</evidence>
<comment type="subcellular location">
    <subcellularLocation>
        <location evidence="1">Nucleus</location>
    </subcellularLocation>
    <subcellularLocation>
        <location evidence="1">Chromosome</location>
        <location evidence="1">Telomere</location>
    </subcellularLocation>
</comment>
<dbReference type="EMBL" id="KV448497">
    <property type="protein sequence ID" value="OAX35476.1"/>
    <property type="molecule type" value="Genomic_DNA"/>
</dbReference>
<dbReference type="InterPro" id="IPR049915">
    <property type="entry name" value="TERT_TEN"/>
</dbReference>
<evidence type="ECO:0000256" key="1">
    <source>
        <dbReference type="RuleBase" id="RU365061"/>
    </source>
</evidence>
<dbReference type="GO" id="GO:0007004">
    <property type="term" value="P:telomere maintenance via telomerase"/>
    <property type="evidence" value="ECO:0007669"/>
    <property type="project" value="TreeGrafter"/>
</dbReference>
<keyword evidence="1" id="KW-0779">Telomere</keyword>
<feature type="non-terminal residue" evidence="3">
    <location>
        <position position="62"/>
    </location>
</feature>
<organism evidence="3 4">
    <name type="scientific">Rhizopogon vinicolor AM-OR11-026</name>
    <dbReference type="NCBI Taxonomy" id="1314800"/>
    <lineage>
        <taxon>Eukaryota</taxon>
        <taxon>Fungi</taxon>
        <taxon>Dikarya</taxon>
        <taxon>Basidiomycota</taxon>
        <taxon>Agaricomycotina</taxon>
        <taxon>Agaricomycetes</taxon>
        <taxon>Agaricomycetidae</taxon>
        <taxon>Boletales</taxon>
        <taxon>Suillineae</taxon>
        <taxon>Rhizopogonaceae</taxon>
        <taxon>Rhizopogon</taxon>
    </lineage>
</organism>
<comment type="function">
    <text evidence="1">Telomerase is a ribonucleoprotein enzyme essential for the replication of chromosome termini in most eukaryotes. It elongates telomeres. It is a reverse transcriptase that adds simple sequence repeats to chromosome ends by copying a template sequence within the RNA component of the enzyme.</text>
</comment>
<dbReference type="EC" id="2.7.7.49" evidence="1"/>
<evidence type="ECO:0000259" key="2">
    <source>
        <dbReference type="Pfam" id="PF11474"/>
    </source>
</evidence>
<dbReference type="AlphaFoldDB" id="A0A1B7MS94"/>
<dbReference type="PANTHER" id="PTHR12066">
    <property type="entry name" value="TELOMERASE REVERSE TRANSCRIPTASE"/>
    <property type="match status" value="1"/>
</dbReference>
<dbReference type="GO" id="GO:0070034">
    <property type="term" value="F:telomerase RNA binding"/>
    <property type="evidence" value="ECO:0007669"/>
    <property type="project" value="TreeGrafter"/>
</dbReference>
<comment type="similarity">
    <text evidence="1">Belongs to the reverse transcriptase family. Telomerase subfamily.</text>
</comment>
<dbReference type="Pfam" id="PF11474">
    <property type="entry name" value="TEN_TERT"/>
    <property type="match status" value="1"/>
</dbReference>
<dbReference type="PANTHER" id="PTHR12066:SF0">
    <property type="entry name" value="TELOMERASE REVERSE TRANSCRIPTASE"/>
    <property type="match status" value="1"/>
</dbReference>
<accession>A0A1B7MS94</accession>
<keyword evidence="1" id="KW-0479">Metal-binding</keyword>
<keyword evidence="1" id="KW-0808">Transferase</keyword>
<dbReference type="Proteomes" id="UP000092154">
    <property type="component" value="Unassembled WGS sequence"/>
</dbReference>
<keyword evidence="1" id="KW-0695">RNA-directed DNA polymerase</keyword>
<reference evidence="3 4" key="1">
    <citation type="submission" date="2016-06" db="EMBL/GenBank/DDBJ databases">
        <title>Comparative genomics of the ectomycorrhizal sister species Rhizopogon vinicolor and Rhizopogon vesiculosus (Basidiomycota: Boletales) reveals a divergence of the mating type B locus.</title>
        <authorList>
            <consortium name="DOE Joint Genome Institute"/>
            <person name="Mujic A.B."/>
            <person name="Kuo A."/>
            <person name="Tritt A."/>
            <person name="Lipzen A."/>
            <person name="Chen C."/>
            <person name="Johnson J."/>
            <person name="Sharma A."/>
            <person name="Barry K."/>
            <person name="Grigoriev I.V."/>
            <person name="Spatafora J.W."/>
        </authorList>
    </citation>
    <scope>NUCLEOTIDE SEQUENCE [LARGE SCALE GENOMIC DNA]</scope>
    <source>
        <strain evidence="3 4">AM-OR11-026</strain>
    </source>
</reference>
<keyword evidence="4" id="KW-1185">Reference proteome</keyword>
<dbReference type="OrthoDB" id="289721at2759"/>
<dbReference type="GO" id="GO:0000333">
    <property type="term" value="C:telomerase catalytic core complex"/>
    <property type="evidence" value="ECO:0007669"/>
    <property type="project" value="TreeGrafter"/>
</dbReference>
<proteinExistence type="inferred from homology"/>
<keyword evidence="1" id="KW-0158">Chromosome</keyword>
<name>A0A1B7MS94_9AGAM</name>